<dbReference type="EMBL" id="KZ819671">
    <property type="protein sequence ID" value="PWN26480.1"/>
    <property type="molecule type" value="Genomic_DNA"/>
</dbReference>
<evidence type="ECO:0000256" key="1">
    <source>
        <dbReference type="PROSITE-ProRule" id="PRU00047"/>
    </source>
</evidence>
<feature type="compositionally biased region" description="Low complexity" evidence="2">
    <location>
        <begin position="142"/>
        <end position="175"/>
    </location>
</feature>
<dbReference type="GO" id="GO:0003676">
    <property type="term" value="F:nucleic acid binding"/>
    <property type="evidence" value="ECO:0007669"/>
    <property type="project" value="InterPro"/>
</dbReference>
<dbReference type="InterPro" id="IPR001878">
    <property type="entry name" value="Znf_CCHC"/>
</dbReference>
<proteinExistence type="predicted"/>
<keyword evidence="1" id="KW-0862">Zinc</keyword>
<keyword evidence="1" id="KW-0863">Zinc-finger</keyword>
<evidence type="ECO:0000313" key="5">
    <source>
        <dbReference type="Proteomes" id="UP000245884"/>
    </source>
</evidence>
<feature type="compositionally biased region" description="Polar residues" evidence="2">
    <location>
        <begin position="20"/>
        <end position="29"/>
    </location>
</feature>
<dbReference type="Proteomes" id="UP000245884">
    <property type="component" value="Unassembled WGS sequence"/>
</dbReference>
<evidence type="ECO:0000259" key="3">
    <source>
        <dbReference type="PROSITE" id="PS50158"/>
    </source>
</evidence>
<dbReference type="RefSeq" id="XP_025361092.1">
    <property type="nucleotide sequence ID" value="XM_025508364.1"/>
</dbReference>
<feature type="compositionally biased region" description="Pro residues" evidence="2">
    <location>
        <begin position="87"/>
        <end position="102"/>
    </location>
</feature>
<feature type="compositionally biased region" description="Basic and acidic residues" evidence="2">
    <location>
        <begin position="1"/>
        <end position="11"/>
    </location>
</feature>
<dbReference type="PROSITE" id="PS50158">
    <property type="entry name" value="ZF_CCHC"/>
    <property type="match status" value="1"/>
</dbReference>
<feature type="region of interest" description="Disordered" evidence="2">
    <location>
        <begin position="1"/>
        <end position="292"/>
    </location>
</feature>
<organism evidence="4 5">
    <name type="scientific">Jaminaea rosea</name>
    <dbReference type="NCBI Taxonomy" id="1569628"/>
    <lineage>
        <taxon>Eukaryota</taxon>
        <taxon>Fungi</taxon>
        <taxon>Dikarya</taxon>
        <taxon>Basidiomycota</taxon>
        <taxon>Ustilaginomycotina</taxon>
        <taxon>Exobasidiomycetes</taxon>
        <taxon>Microstromatales</taxon>
        <taxon>Microstromatales incertae sedis</taxon>
        <taxon>Jaminaea</taxon>
    </lineage>
</organism>
<evidence type="ECO:0000256" key="2">
    <source>
        <dbReference type="SAM" id="MobiDB-lite"/>
    </source>
</evidence>
<name>A0A316UMM0_9BASI</name>
<accession>A0A316UMM0</accession>
<feature type="domain" description="CCHC-type" evidence="3">
    <location>
        <begin position="591"/>
        <end position="607"/>
    </location>
</feature>
<reference evidence="4 5" key="1">
    <citation type="journal article" date="2018" name="Mol. Biol. Evol.">
        <title>Broad Genomic Sampling Reveals a Smut Pathogenic Ancestry of the Fungal Clade Ustilaginomycotina.</title>
        <authorList>
            <person name="Kijpornyongpan T."/>
            <person name="Mondo S.J."/>
            <person name="Barry K."/>
            <person name="Sandor L."/>
            <person name="Lee J."/>
            <person name="Lipzen A."/>
            <person name="Pangilinan J."/>
            <person name="LaButti K."/>
            <person name="Hainaut M."/>
            <person name="Henrissat B."/>
            <person name="Grigoriev I.V."/>
            <person name="Spatafora J.W."/>
            <person name="Aime M.C."/>
        </authorList>
    </citation>
    <scope>NUCLEOTIDE SEQUENCE [LARGE SCALE GENOMIC DNA]</scope>
    <source>
        <strain evidence="4 5">MCA 5214</strain>
    </source>
</reference>
<keyword evidence="1" id="KW-0479">Metal-binding</keyword>
<evidence type="ECO:0000313" key="4">
    <source>
        <dbReference type="EMBL" id="PWN26480.1"/>
    </source>
</evidence>
<protein>
    <recommendedName>
        <fullName evidence="3">CCHC-type domain-containing protein</fullName>
    </recommendedName>
</protein>
<dbReference type="GeneID" id="37030187"/>
<gene>
    <name evidence="4" type="ORF">BDZ90DRAFT_261292</name>
</gene>
<feature type="compositionally biased region" description="Polar residues" evidence="2">
    <location>
        <begin position="188"/>
        <end position="209"/>
    </location>
</feature>
<feature type="compositionally biased region" description="Polar residues" evidence="2">
    <location>
        <begin position="216"/>
        <end position="233"/>
    </location>
</feature>
<feature type="compositionally biased region" description="Pro residues" evidence="2">
    <location>
        <begin position="111"/>
        <end position="121"/>
    </location>
</feature>
<sequence length="626" mass="67463">MSRSGDSRDGPAHFSPFQEPLSSERQQPATPEAAGPAARPIRPHHQPAFSTLTSSAGAPRPPARRISVPVRPANASIVANRTNPFSRKPPPNLDQPFVPPPTRSYAVPLQPVRPPTLPFRPPVLKTSSSRPRQPFIPPTLKPSSLQNSSSSTLNLITPISGPPSFESESGPSRSFVSCKLRPPHNPPESASSASDEGPASYSSTSTQDSFCPIPSTAASTSRNIPSKSPATTRKSSPAKHSSTSAKSSKSPSTAPKSSPAKPSSTSAESAARKPRCFGKAPPPPAPVRTKPPVVTSNTFFTATVSAAVDPSMGGPSRGVGVTMQATPQARAEPVVVKVALKDSLPVNAGPFVEELVDPRRVYPGSDRPVIIGYEDLPRPDEGPGRIAPLTIRYRIGVPFKDTPAEREELQSTVRAQMRQHLGTWAEGQDPVTHLPLRQRGQLKAVDVTFASVEQFVAAKTAELQYRGRDLSPLFCGLALDPRRQCIVVTQLPRDVGISELLRGCAEALNPWGQVMEAWTPYGILPGVPPTFLRKLVLLFERGAAVRPRDLPGYVRLDGESFELIFHGRLAWCGFCRGEAASFHLYENCPRRRCNRCHERGHLEKACPLSQADRKRMRAADGVGDAP</sequence>
<feature type="compositionally biased region" description="Low complexity" evidence="2">
    <location>
        <begin position="234"/>
        <end position="269"/>
    </location>
</feature>
<keyword evidence="5" id="KW-1185">Reference proteome</keyword>
<dbReference type="AlphaFoldDB" id="A0A316UMM0"/>
<dbReference type="GO" id="GO:0008270">
    <property type="term" value="F:zinc ion binding"/>
    <property type="evidence" value="ECO:0007669"/>
    <property type="project" value="UniProtKB-KW"/>
</dbReference>